<evidence type="ECO:0000313" key="4">
    <source>
        <dbReference type="EMBL" id="MBB1160610.1"/>
    </source>
</evidence>
<feature type="transmembrane region" description="Helical" evidence="3">
    <location>
        <begin position="188"/>
        <end position="211"/>
    </location>
</feature>
<dbReference type="AlphaFoldDB" id="A0A839HMK3"/>
<keyword evidence="3" id="KW-0812">Transmembrane</keyword>
<feature type="transmembrane region" description="Helical" evidence="3">
    <location>
        <begin position="92"/>
        <end position="114"/>
    </location>
</feature>
<dbReference type="InterPro" id="IPR029025">
    <property type="entry name" value="T3SS_substrate_exporter_C"/>
</dbReference>
<evidence type="ECO:0000256" key="3">
    <source>
        <dbReference type="SAM" id="Phobius"/>
    </source>
</evidence>
<keyword evidence="3" id="KW-0472">Membrane</keyword>
<dbReference type="EMBL" id="JACIVI010000001">
    <property type="protein sequence ID" value="MBB1160610.1"/>
    <property type="molecule type" value="Genomic_DNA"/>
</dbReference>
<dbReference type="GO" id="GO:0005886">
    <property type="term" value="C:plasma membrane"/>
    <property type="evidence" value="ECO:0007669"/>
    <property type="project" value="TreeGrafter"/>
</dbReference>
<dbReference type="Pfam" id="PF01312">
    <property type="entry name" value="Bac_export_2"/>
    <property type="match status" value="1"/>
</dbReference>
<keyword evidence="5" id="KW-1185">Reference proteome</keyword>
<protein>
    <submittedName>
        <fullName evidence="4">EscU/YscU/HrcU family type III secretion system export apparatus switch protein</fullName>
    </submittedName>
</protein>
<dbReference type="PANTHER" id="PTHR30531:SF12">
    <property type="entry name" value="FLAGELLAR BIOSYNTHETIC PROTEIN FLHB"/>
    <property type="match status" value="1"/>
</dbReference>
<feature type="transmembrane region" description="Helical" evidence="3">
    <location>
        <begin position="36"/>
        <end position="54"/>
    </location>
</feature>
<accession>A0A839HMK3</accession>
<feature type="compositionally biased region" description="Basic and acidic residues" evidence="2">
    <location>
        <begin position="1"/>
        <end position="11"/>
    </location>
</feature>
<evidence type="ECO:0000256" key="2">
    <source>
        <dbReference type="SAM" id="MobiDB-lite"/>
    </source>
</evidence>
<proteinExistence type="inferred from homology"/>
<gene>
    <name evidence="4" type="ORF">H4F90_01270</name>
</gene>
<keyword evidence="3" id="KW-1133">Transmembrane helix</keyword>
<feature type="transmembrane region" description="Helical" evidence="3">
    <location>
        <begin position="149"/>
        <end position="168"/>
    </location>
</feature>
<dbReference type="InterPro" id="IPR006135">
    <property type="entry name" value="T3SS_substrate_exporter"/>
</dbReference>
<sequence>MAQNDAQDRHLPASARRLKQAREDGQVPRSRDLGHALAVGAGLLLALILLPRAFGPLSDILVGGLRFDAQSLRTPGVLEARLGTALGQFLQAVLPVGAALLAVAVLGGLALGGWNWTLKPLQPKFDKLNPLSGLAGLFSSDKLVDTLKACCLALAIVTVAGFFLAQGLERFAGTLQLPLPAALGHLGGLLLRGLGAVLGLLLLFALVDAPLQHFQHAKRLRMSHQEAKQEHKEQEGSPEVKGRLRQLMRQRAQQRMFSALPTADLVVTNPTHYAVALKYEEGSAGAPRIVAVGADLVALRIRKMAAEHGVPVLEAPPLARALWAHGELDREIPVALYAAVAQVLAHVYQLKAALAGQAPMPGSLAPVPVPAGLDPHTAPAAG</sequence>
<evidence type="ECO:0000313" key="5">
    <source>
        <dbReference type="Proteomes" id="UP000586093"/>
    </source>
</evidence>
<dbReference type="SUPFAM" id="SSF160544">
    <property type="entry name" value="EscU C-terminal domain-like"/>
    <property type="match status" value="1"/>
</dbReference>
<dbReference type="PANTHER" id="PTHR30531">
    <property type="entry name" value="FLAGELLAR BIOSYNTHETIC PROTEIN FLHB"/>
    <property type="match status" value="1"/>
</dbReference>
<feature type="compositionally biased region" description="Basic and acidic residues" evidence="2">
    <location>
        <begin position="223"/>
        <end position="241"/>
    </location>
</feature>
<feature type="region of interest" description="Disordered" evidence="2">
    <location>
        <begin position="222"/>
        <end position="241"/>
    </location>
</feature>
<dbReference type="Proteomes" id="UP000586093">
    <property type="component" value="Unassembled WGS sequence"/>
</dbReference>
<dbReference type="Gene3D" id="3.40.1690.10">
    <property type="entry name" value="secretion proteins EscU"/>
    <property type="match status" value="1"/>
</dbReference>
<comment type="caution">
    <text evidence="4">The sequence shown here is derived from an EMBL/GenBank/DDBJ whole genome shotgun (WGS) entry which is preliminary data.</text>
</comment>
<dbReference type="RefSeq" id="WP_182660711.1">
    <property type="nucleotide sequence ID" value="NZ_JACIVI010000001.1"/>
</dbReference>
<evidence type="ECO:0000256" key="1">
    <source>
        <dbReference type="ARBA" id="ARBA00010690"/>
    </source>
</evidence>
<comment type="similarity">
    <text evidence="1">Belongs to the type III secretion exporter family.</text>
</comment>
<dbReference type="GO" id="GO:0009306">
    <property type="term" value="P:protein secretion"/>
    <property type="evidence" value="ECO:0007669"/>
    <property type="project" value="InterPro"/>
</dbReference>
<name>A0A839HMK3_9BURK</name>
<feature type="region of interest" description="Disordered" evidence="2">
    <location>
        <begin position="1"/>
        <end position="27"/>
    </location>
</feature>
<organism evidence="4 5">
    <name type="scientific">Aquariibacter albus</name>
    <dbReference type="NCBI Taxonomy" id="2759899"/>
    <lineage>
        <taxon>Bacteria</taxon>
        <taxon>Pseudomonadati</taxon>
        <taxon>Pseudomonadota</taxon>
        <taxon>Betaproteobacteria</taxon>
        <taxon>Burkholderiales</taxon>
        <taxon>Sphaerotilaceae</taxon>
        <taxon>Aquariibacter</taxon>
    </lineage>
</organism>
<dbReference type="PRINTS" id="PR00950">
    <property type="entry name" value="TYPE3IMSPROT"/>
</dbReference>
<reference evidence="4 5" key="1">
    <citation type="submission" date="2020-08" db="EMBL/GenBank/DDBJ databases">
        <title>Aquariorum lacteus gen. nov., sp. nov., a new member of the family Comamonadaceae, isolated from freshwater aquarium.</title>
        <authorList>
            <person name="Chun S.-J."/>
        </authorList>
    </citation>
    <scope>NUCLEOTIDE SEQUENCE [LARGE SCALE GENOMIC DNA]</scope>
    <source>
        <strain evidence="4 5">SJAQ100</strain>
    </source>
</reference>